<dbReference type="Proteomes" id="UP001193035">
    <property type="component" value="Unassembled WGS sequence"/>
</dbReference>
<dbReference type="EMBL" id="VCPD01000005">
    <property type="protein sequence ID" value="TMV06576.1"/>
    <property type="molecule type" value="Genomic_DNA"/>
</dbReference>
<name>A0ABY2WW96_9RHOB</name>
<dbReference type="InterPro" id="IPR036249">
    <property type="entry name" value="Thioredoxin-like_sf"/>
</dbReference>
<dbReference type="SUPFAM" id="SSF52833">
    <property type="entry name" value="Thioredoxin-like"/>
    <property type="match status" value="1"/>
</dbReference>
<evidence type="ECO:0000313" key="3">
    <source>
        <dbReference type="Proteomes" id="UP001193035"/>
    </source>
</evidence>
<dbReference type="PANTHER" id="PTHR36057:SF1">
    <property type="entry name" value="LIPOPROTEIN LIPID ATTACHMENT SITE-LIKE PROTEIN, PUTATIVE (DUF1223)-RELATED"/>
    <property type="match status" value="1"/>
</dbReference>
<comment type="caution">
    <text evidence="2">The sequence shown here is derived from an EMBL/GenBank/DDBJ whole genome shotgun (WGS) entry which is preliminary data.</text>
</comment>
<feature type="chain" id="PRO_5046328495" evidence="1">
    <location>
        <begin position="22"/>
        <end position="233"/>
    </location>
</feature>
<reference evidence="2 3" key="1">
    <citation type="submission" date="2019-05" db="EMBL/GenBank/DDBJ databases">
        <title>Ruegeria sp. nov., isolated from tidal flat.</title>
        <authorList>
            <person name="Kim W."/>
        </authorList>
    </citation>
    <scope>NUCLEOTIDE SEQUENCE [LARGE SCALE GENOMIC DNA]</scope>
    <source>
        <strain evidence="2 3">CAU 1488</strain>
    </source>
</reference>
<dbReference type="Pfam" id="PF06764">
    <property type="entry name" value="DUF1223"/>
    <property type="match status" value="1"/>
</dbReference>
<protein>
    <submittedName>
        <fullName evidence="2">DUF1223 domain-containing protein</fullName>
    </submittedName>
</protein>
<organism evidence="2 3">
    <name type="scientific">Ruegeria sediminis</name>
    <dbReference type="NCBI Taxonomy" id="2583820"/>
    <lineage>
        <taxon>Bacteria</taxon>
        <taxon>Pseudomonadati</taxon>
        <taxon>Pseudomonadota</taxon>
        <taxon>Alphaproteobacteria</taxon>
        <taxon>Rhodobacterales</taxon>
        <taxon>Roseobacteraceae</taxon>
        <taxon>Ruegeria</taxon>
    </lineage>
</organism>
<keyword evidence="3" id="KW-1185">Reference proteome</keyword>
<gene>
    <name evidence="2" type="ORF">FGK63_14575</name>
</gene>
<dbReference type="PANTHER" id="PTHR36057">
    <property type="match status" value="1"/>
</dbReference>
<feature type="signal peptide" evidence="1">
    <location>
        <begin position="1"/>
        <end position="21"/>
    </location>
</feature>
<sequence>MFRSTTAAIVAFMSLVVPAGAEDNPVVVELFTSQGCSSCPPADALMHELAGRDDVIALALHVDYWDYIGWKDLFADPAHTLRQKAYAREGGRTMIYTPQMIVNGQDDIAGADGLALMDLIDAHRSEAAEVSLRADRAGGQIGVEVRPLDLPHGDSYDVQVVQYSPLRHAEIKRGELAGRKLDYANVVESWQVLGQWNGAEAQTYSATLKSDLPAVILVQRAGQGPIIAAARAE</sequence>
<dbReference type="InterPro" id="IPR010634">
    <property type="entry name" value="DUF1223"/>
</dbReference>
<proteinExistence type="predicted"/>
<evidence type="ECO:0000256" key="1">
    <source>
        <dbReference type="SAM" id="SignalP"/>
    </source>
</evidence>
<keyword evidence="1" id="KW-0732">Signal</keyword>
<accession>A0ABY2WW96</accession>
<evidence type="ECO:0000313" key="2">
    <source>
        <dbReference type="EMBL" id="TMV06576.1"/>
    </source>
</evidence>